<name>A0A8S1NK54_PARPR</name>
<feature type="region of interest" description="Disordered" evidence="1">
    <location>
        <begin position="79"/>
        <end position="105"/>
    </location>
</feature>
<dbReference type="EMBL" id="CAJJDM010000096">
    <property type="protein sequence ID" value="CAD8093597.1"/>
    <property type="molecule type" value="Genomic_DNA"/>
</dbReference>
<feature type="compositionally biased region" description="Polar residues" evidence="1">
    <location>
        <begin position="82"/>
        <end position="94"/>
    </location>
</feature>
<evidence type="ECO:0000313" key="2">
    <source>
        <dbReference type="EMBL" id="CAD8093597.1"/>
    </source>
</evidence>
<dbReference type="OMA" id="TEESMEC"/>
<proteinExistence type="predicted"/>
<dbReference type="AlphaFoldDB" id="A0A8S1NK54"/>
<dbReference type="Proteomes" id="UP000688137">
    <property type="component" value="Unassembled WGS sequence"/>
</dbReference>
<sequence length="260" mass="31125">MSYESEDYNIQNDRNNYENDSCNYLLSSLNSINEENVQQQDEQYNKKEIQKIRLISEQQVQINDIGWNLQDESNQMEEDMLSYQNQSPKNSVGKSSDDDYSRQGDVKQKIVKPQITTEKIVNTKQKKRTNDIIIVEQKKKKQQNQQVETKNLPNYFGRHILKRIQSKLQDEQNSITRCELKNKLDKYSRKKFQFTLNSLRNLLDESYCREEAIKYLTSFDFLDDLLQSDKQQDIKPQIKYVKRMYEGCLDREKLLQWKDS</sequence>
<protein>
    <submittedName>
        <fullName evidence="2">Uncharacterized protein</fullName>
    </submittedName>
</protein>
<evidence type="ECO:0000256" key="1">
    <source>
        <dbReference type="SAM" id="MobiDB-lite"/>
    </source>
</evidence>
<comment type="caution">
    <text evidence="2">The sequence shown here is derived from an EMBL/GenBank/DDBJ whole genome shotgun (WGS) entry which is preliminary data.</text>
</comment>
<keyword evidence="3" id="KW-1185">Reference proteome</keyword>
<organism evidence="2 3">
    <name type="scientific">Paramecium primaurelia</name>
    <dbReference type="NCBI Taxonomy" id="5886"/>
    <lineage>
        <taxon>Eukaryota</taxon>
        <taxon>Sar</taxon>
        <taxon>Alveolata</taxon>
        <taxon>Ciliophora</taxon>
        <taxon>Intramacronucleata</taxon>
        <taxon>Oligohymenophorea</taxon>
        <taxon>Peniculida</taxon>
        <taxon>Parameciidae</taxon>
        <taxon>Paramecium</taxon>
    </lineage>
</organism>
<evidence type="ECO:0000313" key="3">
    <source>
        <dbReference type="Proteomes" id="UP000688137"/>
    </source>
</evidence>
<reference evidence="2" key="1">
    <citation type="submission" date="2021-01" db="EMBL/GenBank/DDBJ databases">
        <authorList>
            <consortium name="Genoscope - CEA"/>
            <person name="William W."/>
        </authorList>
    </citation>
    <scope>NUCLEOTIDE SEQUENCE</scope>
</reference>
<gene>
    <name evidence="2" type="ORF">PPRIM_AZ9-3.1.T0930180</name>
</gene>
<feature type="compositionally biased region" description="Basic and acidic residues" evidence="1">
    <location>
        <begin position="95"/>
        <end position="105"/>
    </location>
</feature>
<accession>A0A8S1NK54</accession>